<proteinExistence type="inferred from homology"/>
<keyword evidence="4" id="KW-1185">Reference proteome</keyword>
<accession>A0A316YV73</accession>
<dbReference type="PANTHER" id="PTHR15323:SF6">
    <property type="entry name" value="CELL DIVISION CYCLE PROTEIN 123 HOMOLOG"/>
    <property type="match status" value="1"/>
</dbReference>
<feature type="compositionally biased region" description="Acidic residues" evidence="2">
    <location>
        <begin position="385"/>
        <end position="396"/>
    </location>
</feature>
<dbReference type="InParanoid" id="A0A316YV73"/>
<feature type="compositionally biased region" description="Acidic residues" evidence="2">
    <location>
        <begin position="522"/>
        <end position="537"/>
    </location>
</feature>
<dbReference type="PANTHER" id="PTHR15323">
    <property type="entry name" value="D123 PROTEIN"/>
    <property type="match status" value="1"/>
</dbReference>
<dbReference type="GO" id="GO:0005737">
    <property type="term" value="C:cytoplasm"/>
    <property type="evidence" value="ECO:0007669"/>
    <property type="project" value="TreeGrafter"/>
</dbReference>
<sequence length="560" mass="61208">MPDVSRAAAAAAASSSYASSSTLPPLTSAPLALQHTRFSSWFPLYRRHSPKATILDLSTLQPDFLEWLEEDGLVLPTESGDAPSPPSSLSGEEEEEEDDDDDEEAEARNFDGLNERIRRVIQDYEGAVFPKLDWSAPADAAWIVPGSTLRCTSPSDVYLLLKSSDFISKDVVQLSELSKMAAADAVDEASKAGVSVRPHLILKKFFAMPTSHEFRCFVRGGHLVAISQRDVGTYFDHLQERGYRRRIVLALRDFFDDVLRPMLQPAAAQGQGQGQGHGQEQAQEQHSEGARGWSGGQRRPARPFPIADFIFDAYITRDLGRVLLVDVNPYLDRTDGLLWTFDEVERRARRAWGEVVEYESEAELQEEASAVELLRPAPGNAQNGIDDDEDDDDDEDARNTFVRIYTDGRPPTVLRETPSNSNSGTTTPRSEAGASGSALATTTTARRGGSRAITTTTTAYHGQQPILRVLTSRAQAHQAFPTHARNMVPADVVDLSEGKSIAEFASEWAGAVARGAVPGDGDSSDSDDDGGSEDADEAEPRQDMRGEHEQAHMQPLVVGR</sequence>
<dbReference type="RefSeq" id="XP_025379736.1">
    <property type="nucleotide sequence ID" value="XM_025523987.1"/>
</dbReference>
<feature type="region of interest" description="Disordered" evidence="2">
    <location>
        <begin position="1"/>
        <end position="25"/>
    </location>
</feature>
<evidence type="ECO:0000313" key="3">
    <source>
        <dbReference type="EMBL" id="PWN92538.1"/>
    </source>
</evidence>
<evidence type="ECO:0000256" key="2">
    <source>
        <dbReference type="SAM" id="MobiDB-lite"/>
    </source>
</evidence>
<dbReference type="Proteomes" id="UP000245768">
    <property type="component" value="Unassembled WGS sequence"/>
</dbReference>
<dbReference type="GeneID" id="37045903"/>
<dbReference type="InterPro" id="IPR009772">
    <property type="entry name" value="CDC123"/>
</dbReference>
<dbReference type="EMBL" id="KZ819635">
    <property type="protein sequence ID" value="PWN92538.1"/>
    <property type="molecule type" value="Genomic_DNA"/>
</dbReference>
<feature type="region of interest" description="Disordered" evidence="2">
    <location>
        <begin position="513"/>
        <end position="560"/>
    </location>
</feature>
<protein>
    <submittedName>
        <fullName evidence="3">D123-domain-containing protein</fullName>
    </submittedName>
</protein>
<dbReference type="FunCoup" id="A0A316YV73">
    <property type="interactions" value="471"/>
</dbReference>
<name>A0A316YV73_9BASI</name>
<comment type="similarity">
    <text evidence="1">Belongs to the CDC123 family.</text>
</comment>
<dbReference type="AlphaFoldDB" id="A0A316YV73"/>
<feature type="region of interest" description="Disordered" evidence="2">
    <location>
        <begin position="266"/>
        <end position="299"/>
    </location>
</feature>
<feature type="region of interest" description="Disordered" evidence="2">
    <location>
        <begin position="373"/>
        <end position="457"/>
    </location>
</feature>
<gene>
    <name evidence="3" type="ORF">FA10DRAFT_285399</name>
</gene>
<feature type="compositionally biased region" description="Basic and acidic residues" evidence="2">
    <location>
        <begin position="538"/>
        <end position="551"/>
    </location>
</feature>
<dbReference type="Pfam" id="PF07065">
    <property type="entry name" value="D123"/>
    <property type="match status" value="2"/>
</dbReference>
<evidence type="ECO:0000313" key="4">
    <source>
        <dbReference type="Proteomes" id="UP000245768"/>
    </source>
</evidence>
<feature type="compositionally biased region" description="Low complexity" evidence="2">
    <location>
        <begin position="7"/>
        <end position="25"/>
    </location>
</feature>
<dbReference type="STRING" id="215250.A0A316YV73"/>
<evidence type="ECO:0000256" key="1">
    <source>
        <dbReference type="ARBA" id="ARBA00011047"/>
    </source>
</evidence>
<reference evidence="3 4" key="1">
    <citation type="journal article" date="2018" name="Mol. Biol. Evol.">
        <title>Broad Genomic Sampling Reveals a Smut Pathogenic Ancestry of the Fungal Clade Ustilaginomycotina.</title>
        <authorList>
            <person name="Kijpornyongpan T."/>
            <person name="Mondo S.J."/>
            <person name="Barry K."/>
            <person name="Sandor L."/>
            <person name="Lee J."/>
            <person name="Lipzen A."/>
            <person name="Pangilinan J."/>
            <person name="LaButti K."/>
            <person name="Hainaut M."/>
            <person name="Henrissat B."/>
            <person name="Grigoriev I.V."/>
            <person name="Spatafora J.W."/>
            <person name="Aime M.C."/>
        </authorList>
    </citation>
    <scope>NUCLEOTIDE SEQUENCE [LARGE SCALE GENOMIC DNA]</scope>
    <source>
        <strain evidence="3 4">MCA 4198</strain>
    </source>
</reference>
<feature type="compositionally biased region" description="Acidic residues" evidence="2">
    <location>
        <begin position="91"/>
        <end position="105"/>
    </location>
</feature>
<feature type="region of interest" description="Disordered" evidence="2">
    <location>
        <begin position="75"/>
        <end position="109"/>
    </location>
</feature>
<dbReference type="OrthoDB" id="360540at2759"/>
<organism evidence="3 4">
    <name type="scientific">Acaromyces ingoldii</name>
    <dbReference type="NCBI Taxonomy" id="215250"/>
    <lineage>
        <taxon>Eukaryota</taxon>
        <taxon>Fungi</taxon>
        <taxon>Dikarya</taxon>
        <taxon>Basidiomycota</taxon>
        <taxon>Ustilaginomycotina</taxon>
        <taxon>Exobasidiomycetes</taxon>
        <taxon>Exobasidiales</taxon>
        <taxon>Cryptobasidiaceae</taxon>
        <taxon>Acaromyces</taxon>
    </lineage>
</organism>
<feature type="compositionally biased region" description="Low complexity" evidence="2">
    <location>
        <begin position="417"/>
        <end position="457"/>
    </location>
</feature>